<accession>A0ABU6Y632</accession>
<dbReference type="EMBL" id="JASCZI010241707">
    <property type="protein sequence ID" value="MED6205449.1"/>
    <property type="molecule type" value="Genomic_DNA"/>
</dbReference>
<name>A0ABU6Y632_9FABA</name>
<sequence>MARPLDLLQSWIFWRFPLLRPPTFNDIEWPLASRWYRYLPTSDKKVPRLQRLKRQLDLMPFSEVIRMSPVSDVGGRGGARPTDFAGGTQSPLVFHRPTYILWDHRAGIGRGEGGDAAPTQQTQGGASTSQAVEEAGTSS</sequence>
<feature type="region of interest" description="Disordered" evidence="1">
    <location>
        <begin position="106"/>
        <end position="139"/>
    </location>
</feature>
<evidence type="ECO:0000313" key="2">
    <source>
        <dbReference type="EMBL" id="MED6205449.1"/>
    </source>
</evidence>
<proteinExistence type="predicted"/>
<keyword evidence="3" id="KW-1185">Reference proteome</keyword>
<reference evidence="2 3" key="1">
    <citation type="journal article" date="2023" name="Plants (Basel)">
        <title>Bridging the Gap: Combining Genomics and Transcriptomics Approaches to Understand Stylosanthes scabra, an Orphan Legume from the Brazilian Caatinga.</title>
        <authorList>
            <person name="Ferreira-Neto J.R.C."/>
            <person name="da Silva M.D."/>
            <person name="Binneck E."/>
            <person name="de Melo N.F."/>
            <person name="da Silva R.H."/>
            <person name="de Melo A.L.T.M."/>
            <person name="Pandolfi V."/>
            <person name="Bustamante F.O."/>
            <person name="Brasileiro-Vidal A.C."/>
            <person name="Benko-Iseppon A.M."/>
        </authorList>
    </citation>
    <scope>NUCLEOTIDE SEQUENCE [LARGE SCALE GENOMIC DNA]</scope>
    <source>
        <tissue evidence="2">Leaves</tissue>
    </source>
</reference>
<evidence type="ECO:0000313" key="3">
    <source>
        <dbReference type="Proteomes" id="UP001341840"/>
    </source>
</evidence>
<dbReference type="Proteomes" id="UP001341840">
    <property type="component" value="Unassembled WGS sequence"/>
</dbReference>
<gene>
    <name evidence="2" type="ORF">PIB30_017674</name>
</gene>
<evidence type="ECO:0008006" key="4">
    <source>
        <dbReference type="Google" id="ProtNLM"/>
    </source>
</evidence>
<protein>
    <recommendedName>
        <fullName evidence="4">Aminotransferase-like plant mobile domain-containing protein</fullName>
    </recommendedName>
</protein>
<organism evidence="2 3">
    <name type="scientific">Stylosanthes scabra</name>
    <dbReference type="NCBI Taxonomy" id="79078"/>
    <lineage>
        <taxon>Eukaryota</taxon>
        <taxon>Viridiplantae</taxon>
        <taxon>Streptophyta</taxon>
        <taxon>Embryophyta</taxon>
        <taxon>Tracheophyta</taxon>
        <taxon>Spermatophyta</taxon>
        <taxon>Magnoliopsida</taxon>
        <taxon>eudicotyledons</taxon>
        <taxon>Gunneridae</taxon>
        <taxon>Pentapetalae</taxon>
        <taxon>rosids</taxon>
        <taxon>fabids</taxon>
        <taxon>Fabales</taxon>
        <taxon>Fabaceae</taxon>
        <taxon>Papilionoideae</taxon>
        <taxon>50 kb inversion clade</taxon>
        <taxon>dalbergioids sensu lato</taxon>
        <taxon>Dalbergieae</taxon>
        <taxon>Pterocarpus clade</taxon>
        <taxon>Stylosanthes</taxon>
    </lineage>
</organism>
<evidence type="ECO:0000256" key="1">
    <source>
        <dbReference type="SAM" id="MobiDB-lite"/>
    </source>
</evidence>
<feature type="region of interest" description="Disordered" evidence="1">
    <location>
        <begin position="70"/>
        <end position="90"/>
    </location>
</feature>
<comment type="caution">
    <text evidence="2">The sequence shown here is derived from an EMBL/GenBank/DDBJ whole genome shotgun (WGS) entry which is preliminary data.</text>
</comment>
<feature type="compositionally biased region" description="Low complexity" evidence="1">
    <location>
        <begin position="115"/>
        <end position="131"/>
    </location>
</feature>